<comment type="caution">
    <text evidence="1">The sequence shown here is derived from an EMBL/GenBank/DDBJ whole genome shotgun (WGS) entry which is preliminary data.</text>
</comment>
<dbReference type="InterPro" id="IPR013078">
    <property type="entry name" value="His_Pase_superF_clade-1"/>
</dbReference>
<proteinExistence type="predicted"/>
<keyword evidence="2" id="KW-1185">Reference proteome</keyword>
<dbReference type="Pfam" id="PF00300">
    <property type="entry name" value="His_Phos_1"/>
    <property type="match status" value="1"/>
</dbReference>
<reference evidence="1 2" key="1">
    <citation type="submission" date="2015-03" db="EMBL/GenBank/DDBJ databases">
        <title>Draft genome sequence of Elstera litoralis.</title>
        <authorList>
            <person name="Rahalkar M.C."/>
            <person name="Dhakephalkar P.K."/>
            <person name="Pore S.D."/>
            <person name="Arora P."/>
            <person name="Kapse N.G."/>
            <person name="Pandit P.S."/>
        </authorList>
    </citation>
    <scope>NUCLEOTIDE SEQUENCE [LARGE SCALE GENOMIC DNA]</scope>
    <source>
        <strain evidence="1 2">Dia-1</strain>
    </source>
</reference>
<organism evidence="1 2">
    <name type="scientific">Elstera litoralis</name>
    <dbReference type="NCBI Taxonomy" id="552518"/>
    <lineage>
        <taxon>Bacteria</taxon>
        <taxon>Pseudomonadati</taxon>
        <taxon>Pseudomonadota</taxon>
        <taxon>Alphaproteobacteria</taxon>
        <taxon>Rhodospirillales</taxon>
        <taxon>Rhodospirillaceae</taxon>
        <taxon>Elstera</taxon>
    </lineage>
</organism>
<sequence>MTAGAWEGQDWREMRASLPPEQQNRDVIDIFRTAPGGEGDAAAIARLDHWLDEHAEVTVPHIVISHGIAGIILRGLYLGLDEEAMFAQDRPQDAFYVLTKGQTVRVPVFLDDAAA</sequence>
<dbReference type="Proteomes" id="UP000033774">
    <property type="component" value="Unassembled WGS sequence"/>
</dbReference>
<protein>
    <recommendedName>
        <fullName evidence="3">Phosphoglycerate mutase</fullName>
    </recommendedName>
</protein>
<dbReference type="EMBL" id="LAJY01000209">
    <property type="protein sequence ID" value="KJV09799.1"/>
    <property type="molecule type" value="Genomic_DNA"/>
</dbReference>
<name>A0A0F3IW24_9PROT</name>
<dbReference type="InterPro" id="IPR029033">
    <property type="entry name" value="His_PPase_superfam"/>
</dbReference>
<accession>A0A0F3IW24</accession>
<evidence type="ECO:0000313" key="1">
    <source>
        <dbReference type="EMBL" id="KJV09799.1"/>
    </source>
</evidence>
<dbReference type="OrthoDB" id="9781415at2"/>
<evidence type="ECO:0008006" key="3">
    <source>
        <dbReference type="Google" id="ProtNLM"/>
    </source>
</evidence>
<dbReference type="Gene3D" id="3.40.50.1240">
    <property type="entry name" value="Phosphoglycerate mutase-like"/>
    <property type="match status" value="1"/>
</dbReference>
<dbReference type="SUPFAM" id="SSF53254">
    <property type="entry name" value="Phosphoglycerate mutase-like"/>
    <property type="match status" value="1"/>
</dbReference>
<dbReference type="AlphaFoldDB" id="A0A0F3IW24"/>
<gene>
    <name evidence="1" type="ORF">VZ95_09115</name>
</gene>
<evidence type="ECO:0000313" key="2">
    <source>
        <dbReference type="Proteomes" id="UP000033774"/>
    </source>
</evidence>